<comment type="caution">
    <text evidence="3">The sequence shown here is derived from an EMBL/GenBank/DDBJ whole genome shotgun (WGS) entry which is preliminary data.</text>
</comment>
<dbReference type="Pfam" id="PF18593">
    <property type="entry name" value="CdiI_2"/>
    <property type="match status" value="1"/>
</dbReference>
<feature type="region of interest" description="Disordered" evidence="1">
    <location>
        <begin position="1"/>
        <end position="20"/>
    </location>
</feature>
<dbReference type="Proteomes" id="UP001614394">
    <property type="component" value="Unassembled WGS sequence"/>
</dbReference>
<dbReference type="EMBL" id="JBITYG010000017">
    <property type="protein sequence ID" value="MFI9106252.1"/>
    <property type="molecule type" value="Genomic_DNA"/>
</dbReference>
<organism evidence="3 4">
    <name type="scientific">Streptomyces fildesensis</name>
    <dbReference type="NCBI Taxonomy" id="375757"/>
    <lineage>
        <taxon>Bacteria</taxon>
        <taxon>Bacillati</taxon>
        <taxon>Actinomycetota</taxon>
        <taxon>Actinomycetes</taxon>
        <taxon>Kitasatosporales</taxon>
        <taxon>Streptomycetaceae</taxon>
        <taxon>Streptomyces</taxon>
    </lineage>
</organism>
<evidence type="ECO:0000313" key="3">
    <source>
        <dbReference type="EMBL" id="MFI9106252.1"/>
    </source>
</evidence>
<reference evidence="3 4" key="1">
    <citation type="submission" date="2024-10" db="EMBL/GenBank/DDBJ databases">
        <title>The Natural Products Discovery Center: Release of the First 8490 Sequenced Strains for Exploring Actinobacteria Biosynthetic Diversity.</title>
        <authorList>
            <person name="Kalkreuter E."/>
            <person name="Kautsar S.A."/>
            <person name="Yang D."/>
            <person name="Bader C.D."/>
            <person name="Teijaro C.N."/>
            <person name="Fluegel L."/>
            <person name="Davis C.M."/>
            <person name="Simpson J.R."/>
            <person name="Lauterbach L."/>
            <person name="Steele A.D."/>
            <person name="Gui C."/>
            <person name="Meng S."/>
            <person name="Li G."/>
            <person name="Viehrig K."/>
            <person name="Ye F."/>
            <person name="Su P."/>
            <person name="Kiefer A.F."/>
            <person name="Nichols A."/>
            <person name="Cepeda A.J."/>
            <person name="Yan W."/>
            <person name="Fan B."/>
            <person name="Jiang Y."/>
            <person name="Adhikari A."/>
            <person name="Zheng C.-J."/>
            <person name="Schuster L."/>
            <person name="Cowan T.M."/>
            <person name="Smanski M.J."/>
            <person name="Chevrette M.G."/>
            <person name="De Carvalho L.P.S."/>
            <person name="Shen B."/>
        </authorList>
    </citation>
    <scope>NUCLEOTIDE SEQUENCE [LARGE SCALE GENOMIC DNA]</scope>
    <source>
        <strain evidence="3 4">NPDC053399</strain>
    </source>
</reference>
<evidence type="ECO:0000256" key="1">
    <source>
        <dbReference type="SAM" id="MobiDB-lite"/>
    </source>
</evidence>
<dbReference type="RefSeq" id="WP_399657648.1">
    <property type="nucleotide sequence ID" value="NZ_JBITYG010000017.1"/>
</dbReference>
<evidence type="ECO:0000259" key="2">
    <source>
        <dbReference type="Pfam" id="PF18593"/>
    </source>
</evidence>
<gene>
    <name evidence="3" type="ORF">ACIGXA_37685</name>
</gene>
<accession>A0ABW8CIH4</accession>
<name>A0ABW8CIH4_9ACTN</name>
<sequence>MSDQSYEDRGEPTSEPDERWFQELPGLLHAYAAARREARVADPNGPAADIDTAQAPSPAMLGYLREAARHPGRATRVISEIERLLAEGPTDEVLLQLADAGISPERLHASDEAEPAEHFNRMLPHLQRFVADGERAVSAPPQTPWEWKERFSDLGSLLGGQFYMYWQDEYDHEGALTEFIDALGSDPDWAGTILQNITDVRVIAPSEKSLEHAFRMLGFYGYPPEGTSWKQWLARVEERLREYVRDNT</sequence>
<feature type="domain" description="CdiI immunity protein" evidence="2">
    <location>
        <begin position="150"/>
        <end position="240"/>
    </location>
</feature>
<evidence type="ECO:0000313" key="4">
    <source>
        <dbReference type="Proteomes" id="UP001614394"/>
    </source>
</evidence>
<proteinExistence type="predicted"/>
<protein>
    <submittedName>
        <fullName evidence="3">Contact-dependent growth inhibition system immunity protein</fullName>
    </submittedName>
</protein>
<keyword evidence="4" id="KW-1185">Reference proteome</keyword>
<dbReference type="InterPro" id="IPR041129">
    <property type="entry name" value="CdiI_2"/>
</dbReference>